<dbReference type="RefSeq" id="WP_030888348.1">
    <property type="nucleotide sequence ID" value="NZ_JBIRHZ010000009.1"/>
</dbReference>
<evidence type="ECO:0000313" key="1">
    <source>
        <dbReference type="EMBL" id="KOG90871.1"/>
    </source>
</evidence>
<proteinExistence type="predicted"/>
<organism evidence="1 2">
    <name type="scientific">Streptomyces varsoviensis</name>
    <dbReference type="NCBI Taxonomy" id="67373"/>
    <lineage>
        <taxon>Bacteria</taxon>
        <taxon>Bacillati</taxon>
        <taxon>Actinomycetota</taxon>
        <taxon>Actinomycetes</taxon>
        <taxon>Kitasatosporales</taxon>
        <taxon>Streptomycetaceae</taxon>
        <taxon>Streptomyces</taxon>
    </lineage>
</organism>
<keyword evidence="2" id="KW-1185">Reference proteome</keyword>
<dbReference type="SUPFAM" id="SSF56801">
    <property type="entry name" value="Acetyl-CoA synthetase-like"/>
    <property type="match status" value="1"/>
</dbReference>
<sequence>MSGSQPLTAEFRARTAQLAAHLYATDPQFRAAAPLDSVTETIRRPGLPLLDLMTTVMEGYADRPALGERATEPVTDPDTGRTTLRLLRRFDTITYGELWERAGAVAAEWHHHAEDPVSHGDFVAVLATTSVPTPCSPSPRP</sequence>
<name>A0ABR5JBP6_9ACTN</name>
<protein>
    <submittedName>
        <fullName evidence="1">Uncharacterized protein</fullName>
    </submittedName>
</protein>
<gene>
    <name evidence="1" type="ORF">ADK38_06345</name>
</gene>
<dbReference type="Proteomes" id="UP000037020">
    <property type="component" value="Unassembled WGS sequence"/>
</dbReference>
<reference evidence="1 2" key="1">
    <citation type="submission" date="2015-07" db="EMBL/GenBank/DDBJ databases">
        <authorList>
            <person name="Ju K.-S."/>
            <person name="Doroghazi J.R."/>
            <person name="Metcalf W.W."/>
        </authorList>
    </citation>
    <scope>NUCLEOTIDE SEQUENCE [LARGE SCALE GENOMIC DNA]</scope>
    <source>
        <strain evidence="1 2">NRRL B-3589</strain>
    </source>
</reference>
<evidence type="ECO:0000313" key="2">
    <source>
        <dbReference type="Proteomes" id="UP000037020"/>
    </source>
</evidence>
<accession>A0ABR5JBP6</accession>
<comment type="caution">
    <text evidence="1">The sequence shown here is derived from an EMBL/GenBank/DDBJ whole genome shotgun (WGS) entry which is preliminary data.</text>
</comment>
<dbReference type="EMBL" id="LGUT01000516">
    <property type="protein sequence ID" value="KOG90871.1"/>
    <property type="molecule type" value="Genomic_DNA"/>
</dbReference>